<feature type="domain" description="Glycosyltransferase subfamily 4-like N-terminal" evidence="3">
    <location>
        <begin position="595"/>
        <end position="753"/>
    </location>
</feature>
<dbReference type="PANTHER" id="PTHR22916:SF3">
    <property type="entry name" value="UDP-GLCNAC:BETAGAL BETA-1,3-N-ACETYLGLUCOSAMINYLTRANSFERASE-LIKE PROTEIN 1"/>
    <property type="match status" value="1"/>
</dbReference>
<sequence length="946" mass="105974">MKASLSNGAIDEPSYRALFNAGWYLSHYQDVAAAGMDPWQHFMRHGIDEQRSPCPVEALSLEEQLWRGNSAVLGQLQSLAVQQSLEGAVAGWVLARWHASHGNHAQAEPLLRHFFSDPAARLLVRHSGPWLLLFSVLWHQSKMDEAKAWLNHAHWPQVPDLDLARFMLPQHHQLAMLNGFFQAQGLCPVVLQHPADGVLLDNLAAPSLPATVRRWWQRRPLVSVIMPCYNAEATIATALRSLQQQTWRNLEILVVDDASTDNTAAIVAGLAAQDKRITLLRQDVNKGAYSARNTALAVAKGRLITTHDCDDWSHPQKIERQASKLLSSRHAVASISHWARCTSELNFTSWRQTESWVYRNVSSLMFRRLVLRKLGFWDNVSVNADTEYYYRIIKRFGNKAIAEVMPGIPLAFGRFDEQSLTQQSQTHLRTQLLENGLRRRYHQAALQWHSAASARELYLPQTPVRRPFAVPAAMCRGNMQQQAHNLALLAGQSGLFNAGWYLRRYPDVATAGMKAWHHYLHYGYAEGRDPGPRFSTSGYYYQVPEARGQNPLQHLLHADHAVDYALPDHQGQLEWQAGKPVLLMCAHQVSEQNYGAERSFLEVMRAAAALSFNLVVALPSAQSQDYVEQVRQCCHQLVILPYAWWHGRRQAEADTQAEFVRIIERFKVSLVYCNTLALYEPLLAARQAGVACVTHVRELPEHDAPLCADMQAGPQQIRQHLLEHSDCFIANSQVVADFLNAPGRVHLVPNTLNAAQFELPFPAGPRLQLAMISSNLPKKGLDDFVRLAALLHEKALPVDCLLVGPENKHTQALQQSAMPPNLIMTGYLSSSAAAIAQADVVVNLSRFQESFGRTVLEAMAAARPVICYRWGALPEVVRHQETGFLVPLGDIDAVAGHVAQLLEDNALRQRMGQAGRAWVKQHFSPDVMQTALAKALARITDTHIQQ</sequence>
<dbReference type="EMBL" id="JAERTZ010000023">
    <property type="protein sequence ID" value="MBL1377771.1"/>
    <property type="molecule type" value="Genomic_DNA"/>
</dbReference>
<evidence type="ECO:0000259" key="2">
    <source>
        <dbReference type="Pfam" id="PF00535"/>
    </source>
</evidence>
<feature type="domain" description="Glycosyltransferase 2-like" evidence="2">
    <location>
        <begin position="223"/>
        <end position="351"/>
    </location>
</feature>
<name>A0ABS1QSB6_9GAMM</name>
<dbReference type="Proteomes" id="UP000638570">
    <property type="component" value="Unassembled WGS sequence"/>
</dbReference>
<feature type="domain" description="Glycosyl transferase family 1" evidence="1">
    <location>
        <begin position="769"/>
        <end position="918"/>
    </location>
</feature>
<proteinExistence type="predicted"/>
<accession>A0ABS1QSB6</accession>
<dbReference type="Pfam" id="PF00535">
    <property type="entry name" value="Glycos_transf_2"/>
    <property type="match status" value="1"/>
</dbReference>
<dbReference type="InterPro" id="IPR028098">
    <property type="entry name" value="Glyco_trans_4-like_N"/>
</dbReference>
<evidence type="ECO:0000259" key="3">
    <source>
        <dbReference type="Pfam" id="PF13439"/>
    </source>
</evidence>
<reference evidence="5" key="1">
    <citation type="submission" date="2021-01" db="EMBL/GenBank/DDBJ databases">
        <title>Genome public.</title>
        <authorList>
            <person name="Liu C."/>
            <person name="Sun Q."/>
        </authorList>
    </citation>
    <scope>NUCLEOTIDE SEQUENCE [LARGE SCALE GENOMIC DNA]</scope>
    <source>
        <strain evidence="5">CGMCC 1.18722</strain>
    </source>
</reference>
<dbReference type="Pfam" id="PF13439">
    <property type="entry name" value="Glyco_transf_4"/>
    <property type="match status" value="1"/>
</dbReference>
<dbReference type="Gene3D" id="3.40.50.2000">
    <property type="entry name" value="Glycogen Phosphorylase B"/>
    <property type="match status" value="2"/>
</dbReference>
<dbReference type="RefSeq" id="WP_202085027.1">
    <property type="nucleotide sequence ID" value="NZ_JAERTZ010000023.1"/>
</dbReference>
<dbReference type="InterPro" id="IPR001296">
    <property type="entry name" value="Glyco_trans_1"/>
</dbReference>
<organism evidence="4 5">
    <name type="scientific">Zobellella iuensis</name>
    <dbReference type="NCBI Taxonomy" id="2803811"/>
    <lineage>
        <taxon>Bacteria</taxon>
        <taxon>Pseudomonadati</taxon>
        <taxon>Pseudomonadota</taxon>
        <taxon>Gammaproteobacteria</taxon>
        <taxon>Aeromonadales</taxon>
        <taxon>Aeromonadaceae</taxon>
        <taxon>Zobellella</taxon>
    </lineage>
</organism>
<dbReference type="PANTHER" id="PTHR22916">
    <property type="entry name" value="GLYCOSYLTRANSFERASE"/>
    <property type="match status" value="1"/>
</dbReference>
<gene>
    <name evidence="4" type="ORF">JKV55_10565</name>
</gene>
<evidence type="ECO:0000259" key="1">
    <source>
        <dbReference type="Pfam" id="PF00534"/>
    </source>
</evidence>
<dbReference type="InterPro" id="IPR029044">
    <property type="entry name" value="Nucleotide-diphossugar_trans"/>
</dbReference>
<dbReference type="InterPro" id="IPR001173">
    <property type="entry name" value="Glyco_trans_2-like"/>
</dbReference>
<evidence type="ECO:0000313" key="4">
    <source>
        <dbReference type="EMBL" id="MBL1377771.1"/>
    </source>
</evidence>
<dbReference type="SUPFAM" id="SSF53756">
    <property type="entry name" value="UDP-Glycosyltransferase/glycogen phosphorylase"/>
    <property type="match status" value="1"/>
</dbReference>
<comment type="caution">
    <text evidence="4">The sequence shown here is derived from an EMBL/GenBank/DDBJ whole genome shotgun (WGS) entry which is preliminary data.</text>
</comment>
<dbReference type="Gene3D" id="3.90.550.10">
    <property type="entry name" value="Spore Coat Polysaccharide Biosynthesis Protein SpsA, Chain A"/>
    <property type="match status" value="1"/>
</dbReference>
<dbReference type="CDD" id="cd03801">
    <property type="entry name" value="GT4_PimA-like"/>
    <property type="match status" value="1"/>
</dbReference>
<dbReference type="SUPFAM" id="SSF53448">
    <property type="entry name" value="Nucleotide-diphospho-sugar transferases"/>
    <property type="match status" value="1"/>
</dbReference>
<keyword evidence="5" id="KW-1185">Reference proteome</keyword>
<evidence type="ECO:0000313" key="5">
    <source>
        <dbReference type="Proteomes" id="UP000638570"/>
    </source>
</evidence>
<dbReference type="CDD" id="cd00761">
    <property type="entry name" value="Glyco_tranf_GTA_type"/>
    <property type="match status" value="1"/>
</dbReference>
<protein>
    <submittedName>
        <fullName evidence="4">Glycosyltransferase</fullName>
    </submittedName>
</protein>
<dbReference type="Pfam" id="PF00534">
    <property type="entry name" value="Glycos_transf_1"/>
    <property type="match status" value="1"/>
</dbReference>